<keyword evidence="2" id="KW-1185">Reference proteome</keyword>
<evidence type="ECO:0000313" key="1">
    <source>
        <dbReference type="EMBL" id="APZ50444.1"/>
    </source>
</evidence>
<evidence type="ECO:0000313" key="2">
    <source>
        <dbReference type="Proteomes" id="UP000187059"/>
    </source>
</evidence>
<protein>
    <submittedName>
        <fullName evidence="1">Uncharacterized protein</fullName>
    </submittedName>
</protein>
<accession>A0A1P8UM10</accession>
<dbReference type="Proteomes" id="UP000187059">
    <property type="component" value="Plasmid pPABY5"/>
</dbReference>
<dbReference type="EMBL" id="CP015089">
    <property type="protein sequence ID" value="APZ50444.1"/>
    <property type="molecule type" value="Genomic_DNA"/>
</dbReference>
<sequence length="45" mass="4701">MVSHGTELLHFQEIPAAGFGGTLRVEPVASPCRSGKHLSARPVGC</sequence>
<name>A0A1P8UM10_9RHOB</name>
<dbReference type="AlphaFoldDB" id="A0A1P8UM10"/>
<geneLocation type="plasmid" evidence="2">
    <name>ppaby5</name>
</geneLocation>
<gene>
    <name evidence="1" type="ORF">Ga0080574_TMP110</name>
</gene>
<reference evidence="1 2" key="1">
    <citation type="submission" date="2016-04" db="EMBL/GenBank/DDBJ databases">
        <title>Deep-sea bacteria in the southern Pacific.</title>
        <authorList>
            <person name="Tang K."/>
        </authorList>
    </citation>
    <scope>NUCLEOTIDE SEQUENCE [LARGE SCALE GENOMIC DNA]</scope>
    <source>
        <strain evidence="1 2">JLT2014</strain>
        <plasmid evidence="2">ppaby5</plasmid>
    </source>
</reference>
<proteinExistence type="predicted"/>
<dbReference type="KEGG" id="paby:Ga0080574_TMP110"/>
<organism evidence="1 2">
    <name type="scientific">Salipiger abyssi</name>
    <dbReference type="NCBI Taxonomy" id="1250539"/>
    <lineage>
        <taxon>Bacteria</taxon>
        <taxon>Pseudomonadati</taxon>
        <taxon>Pseudomonadota</taxon>
        <taxon>Alphaproteobacteria</taxon>
        <taxon>Rhodobacterales</taxon>
        <taxon>Roseobacteraceae</taxon>
        <taxon>Salipiger</taxon>
    </lineage>
</organism>
<keyword evidence="1" id="KW-0614">Plasmid</keyword>